<dbReference type="Proteomes" id="UP000054010">
    <property type="component" value="Unassembled WGS sequence"/>
</dbReference>
<protein>
    <recommendedName>
        <fullName evidence="1">GPI inositol-deacylase PGAP1-like alpha/beta domain-containing protein</fullName>
    </recommendedName>
</protein>
<dbReference type="OrthoDB" id="556502at2"/>
<feature type="domain" description="GPI inositol-deacylase PGAP1-like alpha/beta" evidence="1">
    <location>
        <begin position="206"/>
        <end position="307"/>
    </location>
</feature>
<dbReference type="InterPro" id="IPR029058">
    <property type="entry name" value="AB_hydrolase_fold"/>
</dbReference>
<name>E1IDQ2_9CHLR</name>
<comment type="caution">
    <text evidence="2">The sequence shown here is derived from an EMBL/GenBank/DDBJ whole genome shotgun (WGS) entry which is preliminary data.</text>
</comment>
<sequence length="399" mass="43731">MPKPEHIHPADVRGLSQLVIDATLGITNLVEALHSTILRIPAPLGQIADRPTSGITGLVYTSIRMITGLVGGSLDLALAPLVQILRTRESSPERDAALAIINGVVGDYLQQQGNPLALPMSLWIDGQMVDLQALDQLAQQSSKILVIIHGLCLNEQHWGQPDDYGQRLIDLGYTPVYVRYNTGLHISTNGRTFAETLAALSAAWPQPISEMVILAHSMGGLVTRSACEIAIDEQHAWFQLLRRIIFLGSPHHGSPWERIGNWVDMLLRSSPYSAAFARLGQIRSAGITDLRYGTLRDAEWDATDRFAPTGDPRQPLPFPAHVACYLVASRSGGMEAEWWGDGLVPVASALGRHSDPRYDLESQAAGVWVGEQINHIELLNHEAIYAQIRAWMEEPPKGV</sequence>
<reference evidence="2 3" key="1">
    <citation type="journal article" date="2011" name="J. Bacteriol.">
        <title>Draft genome sequence of the anoxygenic filamentous phototrophic bacterium Oscillochloris trichoides subsp. DG-6.</title>
        <authorList>
            <person name="Kuznetsov B.B."/>
            <person name="Ivanovsky R.N."/>
            <person name="Keppen O.I."/>
            <person name="Sukhacheva M.V."/>
            <person name="Bumazhkin B.K."/>
            <person name="Patutina E.O."/>
            <person name="Beletsky A.V."/>
            <person name="Mardanov A.V."/>
            <person name="Baslerov R.V."/>
            <person name="Panteleeva A.N."/>
            <person name="Kolganova T.V."/>
            <person name="Ravin N.V."/>
            <person name="Skryabin K.G."/>
        </authorList>
    </citation>
    <scope>NUCLEOTIDE SEQUENCE [LARGE SCALE GENOMIC DNA]</scope>
    <source>
        <strain evidence="2 3">DG-6</strain>
    </source>
</reference>
<organism evidence="2 3">
    <name type="scientific">Oscillochloris trichoides DG-6</name>
    <dbReference type="NCBI Taxonomy" id="765420"/>
    <lineage>
        <taxon>Bacteria</taxon>
        <taxon>Bacillati</taxon>
        <taxon>Chloroflexota</taxon>
        <taxon>Chloroflexia</taxon>
        <taxon>Chloroflexales</taxon>
        <taxon>Chloroflexineae</taxon>
        <taxon>Oscillochloridaceae</taxon>
        <taxon>Oscillochloris</taxon>
    </lineage>
</organism>
<gene>
    <name evidence="2" type="ORF">OSCT_1453</name>
</gene>
<dbReference type="GO" id="GO:0016788">
    <property type="term" value="F:hydrolase activity, acting on ester bonds"/>
    <property type="evidence" value="ECO:0007669"/>
    <property type="project" value="InterPro"/>
</dbReference>
<dbReference type="eggNOG" id="COG1075">
    <property type="taxonomic scope" value="Bacteria"/>
</dbReference>
<dbReference type="InterPro" id="IPR012908">
    <property type="entry name" value="PGAP1-ab_dom-like"/>
</dbReference>
<dbReference type="EMBL" id="ADVR01000043">
    <property type="protein sequence ID" value="EFO80680.1"/>
    <property type="molecule type" value="Genomic_DNA"/>
</dbReference>
<evidence type="ECO:0000259" key="1">
    <source>
        <dbReference type="Pfam" id="PF07819"/>
    </source>
</evidence>
<evidence type="ECO:0000313" key="3">
    <source>
        <dbReference type="Proteomes" id="UP000054010"/>
    </source>
</evidence>
<evidence type="ECO:0000313" key="2">
    <source>
        <dbReference type="EMBL" id="EFO80680.1"/>
    </source>
</evidence>
<proteinExistence type="predicted"/>
<dbReference type="AlphaFoldDB" id="E1IDQ2"/>
<dbReference type="HOGENOM" id="CLU_049416_0_0_0"/>
<keyword evidence="3" id="KW-1185">Reference proteome</keyword>
<dbReference type="Gene3D" id="3.40.50.1820">
    <property type="entry name" value="alpha/beta hydrolase"/>
    <property type="match status" value="1"/>
</dbReference>
<dbReference type="Pfam" id="PF07819">
    <property type="entry name" value="PGAP1"/>
    <property type="match status" value="1"/>
</dbReference>
<accession>E1IDQ2</accession>
<dbReference type="STRING" id="765420.OSCT_1453"/>
<dbReference type="SUPFAM" id="SSF53474">
    <property type="entry name" value="alpha/beta-Hydrolases"/>
    <property type="match status" value="1"/>
</dbReference>